<feature type="domain" description="Protein kinase" evidence="1">
    <location>
        <begin position="18"/>
        <end position="320"/>
    </location>
</feature>
<comment type="caution">
    <text evidence="2">The sequence shown here is derived from an EMBL/GenBank/DDBJ whole genome shotgun (WGS) entry which is preliminary data.</text>
</comment>
<dbReference type="Gene3D" id="1.10.510.10">
    <property type="entry name" value="Transferase(Phosphotransferase) domain 1"/>
    <property type="match status" value="1"/>
</dbReference>
<name>A0ABS8WA61_9GAMM</name>
<dbReference type="SUPFAM" id="SSF56112">
    <property type="entry name" value="Protein kinase-like (PK-like)"/>
    <property type="match status" value="1"/>
</dbReference>
<dbReference type="Pfam" id="PF00069">
    <property type="entry name" value="Pkinase"/>
    <property type="match status" value="1"/>
</dbReference>
<proteinExistence type="predicted"/>
<dbReference type="EMBL" id="JAIMJA010000006">
    <property type="protein sequence ID" value="MCE2594636.1"/>
    <property type="molecule type" value="Genomic_DNA"/>
</dbReference>
<reference evidence="2 3" key="1">
    <citation type="journal article" date="2022" name="Environ. Microbiol. Rep.">
        <title>Eco-phylogenetic analyses reveal divergent evolution of vitamin B12 metabolism in the marine bacterial family 'Psychromonadaceae'.</title>
        <authorList>
            <person name="Jin X."/>
            <person name="Yang Y."/>
            <person name="Cao H."/>
            <person name="Gao B."/>
            <person name="Zhao Z."/>
        </authorList>
    </citation>
    <scope>NUCLEOTIDE SEQUENCE [LARGE SCALE GENOMIC DNA]</scope>
    <source>
        <strain evidence="2 3">MKS20</strain>
    </source>
</reference>
<organism evidence="2 3">
    <name type="scientific">Motilimonas cestriensis</name>
    <dbReference type="NCBI Taxonomy" id="2742685"/>
    <lineage>
        <taxon>Bacteria</taxon>
        <taxon>Pseudomonadati</taxon>
        <taxon>Pseudomonadota</taxon>
        <taxon>Gammaproteobacteria</taxon>
        <taxon>Alteromonadales</taxon>
        <taxon>Alteromonadales genera incertae sedis</taxon>
        <taxon>Motilimonas</taxon>
    </lineage>
</organism>
<accession>A0ABS8WA61</accession>
<dbReference type="Proteomes" id="UP001201273">
    <property type="component" value="Unassembled WGS sequence"/>
</dbReference>
<evidence type="ECO:0000313" key="3">
    <source>
        <dbReference type="Proteomes" id="UP001201273"/>
    </source>
</evidence>
<dbReference type="PROSITE" id="PS50011">
    <property type="entry name" value="PROTEIN_KINASE_DOM"/>
    <property type="match status" value="1"/>
</dbReference>
<protein>
    <recommendedName>
        <fullName evidence="1">Protein kinase domain-containing protein</fullName>
    </recommendedName>
</protein>
<evidence type="ECO:0000259" key="1">
    <source>
        <dbReference type="PROSITE" id="PS50011"/>
    </source>
</evidence>
<evidence type="ECO:0000313" key="2">
    <source>
        <dbReference type="EMBL" id="MCE2594636.1"/>
    </source>
</evidence>
<sequence>MTLRVNLCFNDGKNQPITLNPKALNQGADGAIHASLDGQYAIKLYHDADKDDTRQNKLWQMIAQPPHVSQEGEAGFTWPIALVADHKQRFLGFAMPLLDLSEHVQLEMLLSKRTRELHQLPDDIRFRIKVAINLCQQIAALHRLGHAIIDLKPANLSVNKRSAEVCIVDCDGFSIKGKQSDFPAHQYTAGFIAPEAYNQQLPPQALDQQQDQFALAVILFQLLNHGLHPFQGVPKKGRDLPTDNQSKIAKQLYPYGATAHPDIAPSPWSLHLDFPAELINSFSRSLTSATRLSAQDWVDRLANLRPQLKQCQQATSHQYWGKTCPHCQQPKQNIAAPRVIRKKSIKAARARHQQPYTGNTPQYQNPARPINPVRNQASAPSINFSQIVAWFAGFKLSKKQVAGAIALGGLSVAAWSLLFAMQLTPTPVPQFEIASGQAEQGLTSEPPTQEQP</sequence>
<dbReference type="InterPro" id="IPR000719">
    <property type="entry name" value="Prot_kinase_dom"/>
</dbReference>
<dbReference type="PANTHER" id="PTHR24347">
    <property type="entry name" value="SERINE/THREONINE-PROTEIN KINASE"/>
    <property type="match status" value="1"/>
</dbReference>
<gene>
    <name evidence="2" type="ORF">K6Y31_07390</name>
</gene>
<dbReference type="InterPro" id="IPR011009">
    <property type="entry name" value="Kinase-like_dom_sf"/>
</dbReference>
<keyword evidence="3" id="KW-1185">Reference proteome</keyword>
<dbReference type="RefSeq" id="WP_233052170.1">
    <property type="nucleotide sequence ID" value="NZ_JAIMJA010000006.1"/>
</dbReference>
<dbReference type="SMART" id="SM00220">
    <property type="entry name" value="S_TKc"/>
    <property type="match status" value="1"/>
</dbReference>